<accession>A0A6A8G8D4</accession>
<organism evidence="3 4">
    <name type="scientific">Haloferax marinum</name>
    <dbReference type="NCBI Taxonomy" id="2666143"/>
    <lineage>
        <taxon>Archaea</taxon>
        <taxon>Methanobacteriati</taxon>
        <taxon>Methanobacteriota</taxon>
        <taxon>Stenosarchaea group</taxon>
        <taxon>Halobacteria</taxon>
        <taxon>Halobacteriales</taxon>
        <taxon>Haloferacaceae</taxon>
        <taxon>Haloferax</taxon>
    </lineage>
</organism>
<feature type="domain" description="DUF8123" evidence="2">
    <location>
        <begin position="12"/>
        <end position="65"/>
    </location>
</feature>
<reference evidence="3 4" key="1">
    <citation type="submission" date="2019-11" db="EMBL/GenBank/DDBJ databases">
        <title>Whole genome sequence of Haloferax sp. MBLA0078.</title>
        <authorList>
            <person name="Seo M.-J."/>
            <person name="Cho E.-S."/>
        </authorList>
    </citation>
    <scope>NUCLEOTIDE SEQUENCE [LARGE SCALE GENOMIC DNA]</scope>
    <source>
        <strain evidence="3 4">MBLA0078</strain>
    </source>
</reference>
<keyword evidence="1" id="KW-0472">Membrane</keyword>
<evidence type="ECO:0000259" key="2">
    <source>
        <dbReference type="Pfam" id="PF26444"/>
    </source>
</evidence>
<dbReference type="OrthoDB" id="268932at2157"/>
<dbReference type="Proteomes" id="UP000443423">
    <property type="component" value="Unassembled WGS sequence"/>
</dbReference>
<name>A0A6A8G8D4_9EURY</name>
<keyword evidence="4" id="KW-1185">Reference proteome</keyword>
<keyword evidence="1" id="KW-1133">Transmembrane helix</keyword>
<evidence type="ECO:0000313" key="3">
    <source>
        <dbReference type="EMBL" id="MRW96858.1"/>
    </source>
</evidence>
<sequence>MVRGTTTQWKTWMVVAVGTFVVLASAGTLVGMPWRYTAVGGVGTVLQILGGIAAIGIGVVLAWLGVTSVRKK</sequence>
<protein>
    <recommendedName>
        <fullName evidence="2">DUF8123 domain-containing protein</fullName>
    </recommendedName>
</protein>
<comment type="caution">
    <text evidence="3">The sequence shown here is derived from an EMBL/GenBank/DDBJ whole genome shotgun (WGS) entry which is preliminary data.</text>
</comment>
<dbReference type="RefSeq" id="WP_151111647.1">
    <property type="nucleotide sequence ID" value="NZ_WKJQ01000001.1"/>
</dbReference>
<evidence type="ECO:0000313" key="4">
    <source>
        <dbReference type="Proteomes" id="UP000443423"/>
    </source>
</evidence>
<dbReference type="AlphaFoldDB" id="A0A6A8G8D4"/>
<keyword evidence="1" id="KW-0812">Transmembrane</keyword>
<feature type="transmembrane region" description="Helical" evidence="1">
    <location>
        <begin position="46"/>
        <end position="66"/>
    </location>
</feature>
<dbReference type="EMBL" id="WKJQ01000001">
    <property type="protein sequence ID" value="MRW96858.1"/>
    <property type="molecule type" value="Genomic_DNA"/>
</dbReference>
<dbReference type="Pfam" id="PF26444">
    <property type="entry name" value="DUF8123"/>
    <property type="match status" value="1"/>
</dbReference>
<feature type="transmembrane region" description="Helical" evidence="1">
    <location>
        <begin position="12"/>
        <end position="34"/>
    </location>
</feature>
<evidence type="ECO:0000256" key="1">
    <source>
        <dbReference type="SAM" id="Phobius"/>
    </source>
</evidence>
<gene>
    <name evidence="3" type="ORF">GJR99_09775</name>
</gene>
<dbReference type="InterPro" id="IPR058436">
    <property type="entry name" value="DUF8123"/>
</dbReference>
<proteinExistence type="predicted"/>